<dbReference type="PANTHER" id="PTHR45688:SF6">
    <property type="entry name" value="5-PHOSPHOHYDROXY-L-LYSINE PHOSPHO-LYASE"/>
    <property type="match status" value="1"/>
</dbReference>
<dbReference type="Pfam" id="PF00202">
    <property type="entry name" value="Aminotran_3"/>
    <property type="match status" value="1"/>
</dbReference>
<proteinExistence type="inferred from homology"/>
<dbReference type="InterPro" id="IPR015421">
    <property type="entry name" value="PyrdxlP-dep_Trfase_major"/>
</dbReference>
<evidence type="ECO:0000313" key="7">
    <source>
        <dbReference type="EMBL" id="OWK11910.1"/>
    </source>
</evidence>
<dbReference type="EMBL" id="MKHE01000009">
    <property type="protein sequence ID" value="OWK11910.1"/>
    <property type="molecule type" value="Genomic_DNA"/>
</dbReference>
<evidence type="ECO:0000256" key="6">
    <source>
        <dbReference type="SAM" id="MobiDB-lite"/>
    </source>
</evidence>
<dbReference type="OrthoDB" id="10261433at2759"/>
<keyword evidence="8" id="KW-1185">Reference proteome</keyword>
<evidence type="ECO:0000256" key="3">
    <source>
        <dbReference type="ARBA" id="ARBA00022898"/>
    </source>
</evidence>
<dbReference type="InterPro" id="IPR005814">
    <property type="entry name" value="Aminotrans_3"/>
</dbReference>
<evidence type="ECO:0000313" key="8">
    <source>
        <dbReference type="Proteomes" id="UP000242450"/>
    </source>
</evidence>
<dbReference type="GO" id="GO:0030170">
    <property type="term" value="F:pyridoxal phosphate binding"/>
    <property type="evidence" value="ECO:0007669"/>
    <property type="project" value="InterPro"/>
</dbReference>
<dbReference type="Gene3D" id="3.40.640.10">
    <property type="entry name" value="Type I PLP-dependent aspartate aminotransferase-like (Major domain)"/>
    <property type="match status" value="1"/>
</dbReference>
<dbReference type="AlphaFoldDB" id="A0A212D0X7"/>
<sequence length="503" mass="55058">MGGASAGRGFGRSPDAPPRVPQRLLASAMAADQRGKAATLALRRRLLRYRDSDVGAARTMYARPARSLQGSPPPGLVRLPSLRPLRPCGVQPVAGGRFLRLPRSVLSTPAAAAGRLGRPRPVVARSPDLGPARHSSCRLFFPEDPIKIVRGQGQYMYDEQGAEYIDCINNVAHVGHCHPLVVQAAHEQNQLLNTNSRYLHDNIVDYAQRLSKTLPEKLCVFYFLNSGSEANDLALRLARQYTGHWDVVVLDHAYHGHLSSLIDISPYKFRDLDGQKEWVHVAPLPDTYRGPYREDHPNPAVAYASEVKRVVSSAQEKGRKIAAFFAESLPSVGGQIIPPAGYFPEVAGHIRRAGGVFVADEIQVGFGRVGKHFWAFQLQGEDFVPDIVTMGKSIGNGHPVACVATTQAVARAFEATGVEYFNTVSKTSRPGSTMVASVHTNSLLLTNFFVNIIIFSSILIDITHINKTFSASSQIWGRIEGSKTKSVRTTALSFNSSFFKSFY</sequence>
<comment type="caution">
    <text evidence="7">The sequence shown here is derived from an EMBL/GenBank/DDBJ whole genome shotgun (WGS) entry which is preliminary data.</text>
</comment>
<dbReference type="Gene3D" id="3.90.1150.10">
    <property type="entry name" value="Aspartate Aminotransferase, domain 1"/>
    <property type="match status" value="1"/>
</dbReference>
<evidence type="ECO:0000256" key="4">
    <source>
        <dbReference type="ARBA" id="ARBA00023239"/>
    </source>
</evidence>
<name>A0A212D0X7_CEREH</name>
<dbReference type="GO" id="GO:0016829">
    <property type="term" value="F:lyase activity"/>
    <property type="evidence" value="ECO:0007669"/>
    <property type="project" value="UniProtKB-KW"/>
</dbReference>
<feature type="compositionally biased region" description="Gly residues" evidence="6">
    <location>
        <begin position="1"/>
        <end position="10"/>
    </location>
</feature>
<dbReference type="GO" id="GO:0005739">
    <property type="term" value="C:mitochondrion"/>
    <property type="evidence" value="ECO:0007669"/>
    <property type="project" value="TreeGrafter"/>
</dbReference>
<keyword evidence="4" id="KW-0456">Lyase</keyword>
<dbReference type="InterPro" id="IPR015422">
    <property type="entry name" value="PyrdxlP-dep_Trfase_small"/>
</dbReference>
<feature type="region of interest" description="Disordered" evidence="6">
    <location>
        <begin position="1"/>
        <end position="20"/>
    </location>
</feature>
<reference evidence="7 8" key="1">
    <citation type="journal article" date="2018" name="Mol. Genet. Genomics">
        <title>The red deer Cervus elaphus genome CerEla1.0: sequencing, annotating, genes, and chromosomes.</title>
        <authorList>
            <person name="Bana N.A."/>
            <person name="Nyiri A."/>
            <person name="Nagy J."/>
            <person name="Frank K."/>
            <person name="Nagy T."/>
            <person name="Steger V."/>
            <person name="Schiller M."/>
            <person name="Lakatos P."/>
            <person name="Sugar L."/>
            <person name="Horn P."/>
            <person name="Barta E."/>
            <person name="Orosz L."/>
        </authorList>
    </citation>
    <scope>NUCLEOTIDE SEQUENCE [LARGE SCALE GENOMIC DNA]</scope>
    <source>
        <strain evidence="7">Hungarian</strain>
    </source>
</reference>
<protein>
    <submittedName>
        <fullName evidence="7">PHYKPL</fullName>
    </submittedName>
</protein>
<accession>A0A212D0X7</accession>
<evidence type="ECO:0000256" key="1">
    <source>
        <dbReference type="ARBA" id="ARBA00001933"/>
    </source>
</evidence>
<keyword evidence="3 5" id="KW-0663">Pyridoxal phosphate</keyword>
<comment type="cofactor">
    <cofactor evidence="1">
        <name>pyridoxal 5'-phosphate</name>
        <dbReference type="ChEBI" id="CHEBI:597326"/>
    </cofactor>
</comment>
<dbReference type="GO" id="GO:0008483">
    <property type="term" value="F:transaminase activity"/>
    <property type="evidence" value="ECO:0007669"/>
    <property type="project" value="InterPro"/>
</dbReference>
<dbReference type="Proteomes" id="UP000242450">
    <property type="component" value="Chromosome 9"/>
</dbReference>
<evidence type="ECO:0000256" key="5">
    <source>
        <dbReference type="RuleBase" id="RU003560"/>
    </source>
</evidence>
<dbReference type="FunFam" id="3.40.640.10:FF:000058">
    <property type="entry name" value="ethanolamine-phosphate phospho-lyase isoform X1"/>
    <property type="match status" value="1"/>
</dbReference>
<dbReference type="PANTHER" id="PTHR45688">
    <property type="match status" value="1"/>
</dbReference>
<dbReference type="InterPro" id="IPR049704">
    <property type="entry name" value="Aminotrans_3_PPA_site"/>
</dbReference>
<gene>
    <name evidence="7" type="ORF">Celaphus_00003496</name>
</gene>
<dbReference type="SUPFAM" id="SSF53383">
    <property type="entry name" value="PLP-dependent transferases"/>
    <property type="match status" value="1"/>
</dbReference>
<dbReference type="InterPro" id="IPR015424">
    <property type="entry name" value="PyrdxlP-dep_Trfase"/>
</dbReference>
<organism evidence="7 8">
    <name type="scientific">Cervus elaphus hippelaphus</name>
    <name type="common">European red deer</name>
    <dbReference type="NCBI Taxonomy" id="46360"/>
    <lineage>
        <taxon>Eukaryota</taxon>
        <taxon>Metazoa</taxon>
        <taxon>Chordata</taxon>
        <taxon>Craniata</taxon>
        <taxon>Vertebrata</taxon>
        <taxon>Euteleostomi</taxon>
        <taxon>Mammalia</taxon>
        <taxon>Eutheria</taxon>
        <taxon>Laurasiatheria</taxon>
        <taxon>Artiodactyla</taxon>
        <taxon>Ruminantia</taxon>
        <taxon>Pecora</taxon>
        <taxon>Cervidae</taxon>
        <taxon>Cervinae</taxon>
        <taxon>Cervus</taxon>
    </lineage>
</organism>
<evidence type="ECO:0000256" key="2">
    <source>
        <dbReference type="ARBA" id="ARBA00008954"/>
    </source>
</evidence>
<comment type="similarity">
    <text evidence="2 5">Belongs to the class-III pyridoxal-phosphate-dependent aminotransferase family.</text>
</comment>
<dbReference type="PROSITE" id="PS00600">
    <property type="entry name" value="AA_TRANSFER_CLASS_3"/>
    <property type="match status" value="1"/>
</dbReference>